<dbReference type="Proteomes" id="UP000828922">
    <property type="component" value="Linkage Group LG07"/>
</dbReference>
<name>A0ACB8HM81_9BRYO</name>
<keyword evidence="2" id="KW-1185">Reference proteome</keyword>
<proteinExistence type="predicted"/>
<evidence type="ECO:0000313" key="1">
    <source>
        <dbReference type="EMBL" id="KAH9557335.1"/>
    </source>
</evidence>
<sequence>MTTISSKAQASIPPPTELYTAQCWISAGCSNHEETTLKGSKHDAPNLHLFENIPST</sequence>
<gene>
    <name evidence="1" type="ORF">CY35_07G080400</name>
</gene>
<dbReference type="EMBL" id="CM038913">
    <property type="protein sequence ID" value="KAH9557335.1"/>
    <property type="molecule type" value="Genomic_DNA"/>
</dbReference>
<comment type="caution">
    <text evidence="1">The sequence shown here is derived from an EMBL/GenBank/DDBJ whole genome shotgun (WGS) entry which is preliminary data.</text>
</comment>
<accession>A0ACB8HM81</accession>
<evidence type="ECO:0000313" key="2">
    <source>
        <dbReference type="Proteomes" id="UP000828922"/>
    </source>
</evidence>
<protein>
    <submittedName>
        <fullName evidence="1">Uncharacterized protein</fullName>
    </submittedName>
</protein>
<organism evidence="1 2">
    <name type="scientific">Sphagnum magellanicum</name>
    <dbReference type="NCBI Taxonomy" id="128215"/>
    <lineage>
        <taxon>Eukaryota</taxon>
        <taxon>Viridiplantae</taxon>
        <taxon>Streptophyta</taxon>
        <taxon>Embryophyta</taxon>
        <taxon>Bryophyta</taxon>
        <taxon>Sphagnophytina</taxon>
        <taxon>Sphagnopsida</taxon>
        <taxon>Sphagnales</taxon>
        <taxon>Sphagnaceae</taxon>
        <taxon>Sphagnum</taxon>
    </lineage>
</organism>
<reference evidence="2" key="1">
    <citation type="journal article" date="2022" name="New Phytol.">
        <title>Phylogenomic structure and speciation in an emerging model: the Sphagnum magellanicum complex (Bryophyta).</title>
        <authorList>
            <person name="Shaw A.J."/>
            <person name="Piatkowski B."/>
            <person name="Duffy A.M."/>
            <person name="Aguero B."/>
            <person name="Imwattana K."/>
            <person name="Nieto-Lugilde M."/>
            <person name="Healey A."/>
            <person name="Weston D.J."/>
            <person name="Patel M.N."/>
            <person name="Schmutz J."/>
            <person name="Grimwood J."/>
            <person name="Yavitt J.B."/>
            <person name="Hassel K."/>
            <person name="Stenoien H.K."/>
            <person name="Flatberg K.I."/>
            <person name="Bickford C.P."/>
            <person name="Hicks K.A."/>
        </authorList>
    </citation>
    <scope>NUCLEOTIDE SEQUENCE [LARGE SCALE GENOMIC DNA]</scope>
</reference>